<organism evidence="7 8">
    <name type="scientific">Brassica cretica</name>
    <name type="common">Mustard</name>
    <dbReference type="NCBI Taxonomy" id="69181"/>
    <lineage>
        <taxon>Eukaryota</taxon>
        <taxon>Viridiplantae</taxon>
        <taxon>Streptophyta</taxon>
        <taxon>Embryophyta</taxon>
        <taxon>Tracheophyta</taxon>
        <taxon>Spermatophyta</taxon>
        <taxon>Magnoliopsida</taxon>
        <taxon>eudicotyledons</taxon>
        <taxon>Gunneridae</taxon>
        <taxon>Pentapetalae</taxon>
        <taxon>rosids</taxon>
        <taxon>malvids</taxon>
        <taxon>Brassicales</taxon>
        <taxon>Brassicaceae</taxon>
        <taxon>Brassiceae</taxon>
        <taxon>Brassica</taxon>
    </lineage>
</organism>
<dbReference type="InterPro" id="IPR016156">
    <property type="entry name" value="FAD/NAD-linked_Rdtase_dimer_sf"/>
</dbReference>
<dbReference type="PANTHER" id="PTHR42737:SF2">
    <property type="entry name" value="GLUTATHIONE REDUCTASE"/>
    <property type="match status" value="1"/>
</dbReference>
<evidence type="ECO:0000256" key="5">
    <source>
        <dbReference type="ARBA" id="ARBA00023284"/>
    </source>
</evidence>
<evidence type="ECO:0000259" key="6">
    <source>
        <dbReference type="Pfam" id="PF02852"/>
    </source>
</evidence>
<evidence type="ECO:0000313" key="8">
    <source>
        <dbReference type="Proteomes" id="UP000266723"/>
    </source>
</evidence>
<protein>
    <recommendedName>
        <fullName evidence="6">Pyridine nucleotide-disulphide oxidoreductase dimerisation domain-containing protein</fullName>
    </recommendedName>
</protein>
<evidence type="ECO:0000256" key="1">
    <source>
        <dbReference type="ARBA" id="ARBA00001974"/>
    </source>
</evidence>
<dbReference type="PANTHER" id="PTHR42737">
    <property type="entry name" value="GLUTATHIONE REDUCTASE"/>
    <property type="match status" value="1"/>
</dbReference>
<evidence type="ECO:0000313" key="7">
    <source>
        <dbReference type="EMBL" id="KAF3494365.1"/>
    </source>
</evidence>
<evidence type="ECO:0000256" key="3">
    <source>
        <dbReference type="ARBA" id="ARBA00023002"/>
    </source>
</evidence>
<feature type="domain" description="Pyridine nucleotide-disulphide oxidoreductase dimerisation" evidence="6">
    <location>
        <begin position="1"/>
        <end position="59"/>
    </location>
</feature>
<comment type="similarity">
    <text evidence="2">Belongs to the class-I pyridine nucleotide-disulfide oxidoreductase family.</text>
</comment>
<dbReference type="Pfam" id="PF02852">
    <property type="entry name" value="Pyr_redox_dim"/>
    <property type="match status" value="1"/>
</dbReference>
<keyword evidence="8" id="KW-1185">Reference proteome</keyword>
<proteinExistence type="inferred from homology"/>
<evidence type="ECO:0000256" key="4">
    <source>
        <dbReference type="ARBA" id="ARBA00023157"/>
    </source>
</evidence>
<sequence length="87" mass="9601">MKLIVCANTNKVLGVHMCGEDSPEIIQGFGVAVKAGLTKADFDATVGVHPTAAEEFVTMRTPTRKIRKESSEENIIREEEEAFFCQE</sequence>
<keyword evidence="4" id="KW-1015">Disulfide bond</keyword>
<dbReference type="EMBL" id="QGKV02002055">
    <property type="protein sequence ID" value="KAF3494365.1"/>
    <property type="molecule type" value="Genomic_DNA"/>
</dbReference>
<dbReference type="Gene3D" id="3.30.390.30">
    <property type="match status" value="1"/>
</dbReference>
<comment type="cofactor">
    <cofactor evidence="1">
        <name>FAD</name>
        <dbReference type="ChEBI" id="CHEBI:57692"/>
    </cofactor>
</comment>
<reference evidence="7 8" key="1">
    <citation type="journal article" date="2020" name="BMC Genomics">
        <title>Intraspecific diversification of the crop wild relative Brassica cretica Lam. using demographic model selection.</title>
        <authorList>
            <person name="Kioukis A."/>
            <person name="Michalopoulou V.A."/>
            <person name="Briers L."/>
            <person name="Pirintsos S."/>
            <person name="Studholme D.J."/>
            <person name="Pavlidis P."/>
            <person name="Sarris P.F."/>
        </authorList>
    </citation>
    <scope>NUCLEOTIDE SEQUENCE [LARGE SCALE GENOMIC DNA]</scope>
    <source>
        <strain evidence="8">cv. PFS-1207/04</strain>
    </source>
</reference>
<gene>
    <name evidence="7" type="ORF">DY000_02056184</name>
</gene>
<comment type="caution">
    <text evidence="7">The sequence shown here is derived from an EMBL/GenBank/DDBJ whole genome shotgun (WGS) entry which is preliminary data.</text>
</comment>
<accession>A0ABQ7A9T1</accession>
<dbReference type="SUPFAM" id="SSF55424">
    <property type="entry name" value="FAD/NAD-linked reductases, dimerisation (C-terminal) domain"/>
    <property type="match status" value="1"/>
</dbReference>
<keyword evidence="5" id="KW-0676">Redox-active center</keyword>
<name>A0ABQ7A9T1_BRACR</name>
<dbReference type="InterPro" id="IPR004099">
    <property type="entry name" value="Pyr_nucl-diS_OxRdtase_dimer"/>
</dbReference>
<evidence type="ECO:0000256" key="2">
    <source>
        <dbReference type="ARBA" id="ARBA00007532"/>
    </source>
</evidence>
<dbReference type="InterPro" id="IPR046952">
    <property type="entry name" value="GSHR/TRXR-like"/>
</dbReference>
<dbReference type="Proteomes" id="UP000266723">
    <property type="component" value="Unassembled WGS sequence"/>
</dbReference>
<keyword evidence="3" id="KW-0560">Oxidoreductase</keyword>
<dbReference type="PRINTS" id="PR00411">
    <property type="entry name" value="PNDRDTASEI"/>
</dbReference>